<evidence type="ECO:0000313" key="5">
    <source>
        <dbReference type="Proteomes" id="UP000181956"/>
    </source>
</evidence>
<protein>
    <recommendedName>
        <fullName evidence="3">DUF4190 domain-containing protein</fullName>
    </recommendedName>
</protein>
<reference evidence="5" key="1">
    <citation type="submission" date="2016-10" db="EMBL/GenBank/DDBJ databases">
        <authorList>
            <person name="Varghese N."/>
            <person name="Submissions S."/>
        </authorList>
    </citation>
    <scope>NUCLEOTIDE SEQUENCE [LARGE SCALE GENOMIC DNA]</scope>
    <source>
        <strain evidence="5">DSM 21772</strain>
    </source>
</reference>
<keyword evidence="2" id="KW-1133">Transmembrane helix</keyword>
<proteinExistence type="predicted"/>
<organism evidence="4 5">
    <name type="scientific">Microterricola viridarii</name>
    <dbReference type="NCBI Taxonomy" id="412690"/>
    <lineage>
        <taxon>Bacteria</taxon>
        <taxon>Bacillati</taxon>
        <taxon>Actinomycetota</taxon>
        <taxon>Actinomycetes</taxon>
        <taxon>Micrococcales</taxon>
        <taxon>Microbacteriaceae</taxon>
        <taxon>Microterricola</taxon>
    </lineage>
</organism>
<keyword evidence="2" id="KW-0812">Transmembrane</keyword>
<dbReference type="InterPro" id="IPR025241">
    <property type="entry name" value="DUF4190"/>
</dbReference>
<dbReference type="EMBL" id="LT629742">
    <property type="protein sequence ID" value="SDS19125.1"/>
    <property type="molecule type" value="Genomic_DNA"/>
</dbReference>
<name>A0A1H1Q6S3_9MICO</name>
<feature type="region of interest" description="Disordered" evidence="1">
    <location>
        <begin position="1"/>
        <end position="84"/>
    </location>
</feature>
<keyword evidence="2" id="KW-0472">Membrane</keyword>
<dbReference type="STRING" id="412690.SAMN04489834_1023"/>
<evidence type="ECO:0000259" key="3">
    <source>
        <dbReference type="Pfam" id="PF13828"/>
    </source>
</evidence>
<feature type="compositionally biased region" description="Low complexity" evidence="1">
    <location>
        <begin position="64"/>
        <end position="76"/>
    </location>
</feature>
<keyword evidence="5" id="KW-1185">Reference proteome</keyword>
<dbReference type="Proteomes" id="UP000181956">
    <property type="component" value="Chromosome I"/>
</dbReference>
<feature type="compositionally biased region" description="Low complexity" evidence="1">
    <location>
        <begin position="43"/>
        <end position="53"/>
    </location>
</feature>
<sequence length="199" mass="20233">MRASSAVTVRLHEARTVDQKGSIMTDQNQPPVPPNEPTPPVNPEFTAPEAPAAPVTPPAPPAPAYGAPQAAPAPAYGTPPAPPAPPAYGTPAPAYGAPAYGAPANYGQPGQAPKTNTFAIVSLVASVVGFFTGITFLVGIIFGHISLSQIKKTGENGRGMAIAGLVIGYIGLVIGIILFIVFAVLLGIVASNPNTNFNY</sequence>
<feature type="domain" description="DUF4190" evidence="3">
    <location>
        <begin position="119"/>
        <end position="178"/>
    </location>
</feature>
<evidence type="ECO:0000313" key="4">
    <source>
        <dbReference type="EMBL" id="SDS19125.1"/>
    </source>
</evidence>
<feature type="compositionally biased region" description="Pro residues" evidence="1">
    <location>
        <begin position="54"/>
        <end position="63"/>
    </location>
</feature>
<evidence type="ECO:0000256" key="1">
    <source>
        <dbReference type="SAM" id="MobiDB-lite"/>
    </source>
</evidence>
<feature type="transmembrane region" description="Helical" evidence="2">
    <location>
        <begin position="162"/>
        <end position="190"/>
    </location>
</feature>
<dbReference type="Pfam" id="PF13828">
    <property type="entry name" value="DUF4190"/>
    <property type="match status" value="1"/>
</dbReference>
<feature type="compositionally biased region" description="Pro residues" evidence="1">
    <location>
        <begin position="30"/>
        <end position="42"/>
    </location>
</feature>
<feature type="transmembrane region" description="Helical" evidence="2">
    <location>
        <begin position="118"/>
        <end position="142"/>
    </location>
</feature>
<evidence type="ECO:0000256" key="2">
    <source>
        <dbReference type="SAM" id="Phobius"/>
    </source>
</evidence>
<gene>
    <name evidence="4" type="ORF">SAMN04489834_1023</name>
</gene>
<dbReference type="AlphaFoldDB" id="A0A1H1Q6S3"/>
<accession>A0A1H1Q6S3</accession>